<dbReference type="AlphaFoldDB" id="A0A7S2BZS2"/>
<sequence length="126" mass="14015">MEDPFLHPPNQLPLVAVQETFNTRLAAAWEALDAMYHPGEEVPKELVEGGLLGCHVTPANVLLKDWQNRDHGLQALAVPQPYNMGEYDAVLSLTKGENYGDGKAVDQKRKQEGRAQRLSVQLKNIN</sequence>
<name>A0A7S2BZS2_9EUKA</name>
<proteinExistence type="predicted"/>
<gene>
    <name evidence="1" type="ORF">CBRE1094_LOCUS5229</name>
</gene>
<accession>A0A7S2BZS2</accession>
<reference evidence="1" key="1">
    <citation type="submission" date="2021-01" db="EMBL/GenBank/DDBJ databases">
        <authorList>
            <person name="Corre E."/>
            <person name="Pelletier E."/>
            <person name="Niang G."/>
            <person name="Scheremetjew M."/>
            <person name="Finn R."/>
            <person name="Kale V."/>
            <person name="Holt S."/>
            <person name="Cochrane G."/>
            <person name="Meng A."/>
            <person name="Brown T."/>
            <person name="Cohen L."/>
        </authorList>
    </citation>
    <scope>NUCLEOTIDE SEQUENCE</scope>
    <source>
        <strain evidence="1">UTEX LB 985</strain>
    </source>
</reference>
<protein>
    <submittedName>
        <fullName evidence="1">Uncharacterized protein</fullName>
    </submittedName>
</protein>
<dbReference type="EMBL" id="HBGU01009487">
    <property type="protein sequence ID" value="CAD9411095.1"/>
    <property type="molecule type" value="Transcribed_RNA"/>
</dbReference>
<organism evidence="1">
    <name type="scientific">Haptolina brevifila</name>
    <dbReference type="NCBI Taxonomy" id="156173"/>
    <lineage>
        <taxon>Eukaryota</taxon>
        <taxon>Haptista</taxon>
        <taxon>Haptophyta</taxon>
        <taxon>Prymnesiophyceae</taxon>
        <taxon>Prymnesiales</taxon>
        <taxon>Prymnesiaceae</taxon>
        <taxon>Haptolina</taxon>
    </lineage>
</organism>
<evidence type="ECO:0000313" key="1">
    <source>
        <dbReference type="EMBL" id="CAD9411095.1"/>
    </source>
</evidence>